<evidence type="ECO:0000313" key="2">
    <source>
        <dbReference type="EMBL" id="MBY32481.1"/>
    </source>
</evidence>
<proteinExistence type="predicted"/>
<dbReference type="Pfam" id="PF12259">
    <property type="entry name" value="Baculo_F"/>
    <property type="match status" value="1"/>
</dbReference>
<organism evidence="2">
    <name type="scientific">Schizaphis graminum</name>
    <name type="common">Green bug aphid</name>
    <dbReference type="NCBI Taxonomy" id="13262"/>
    <lineage>
        <taxon>Eukaryota</taxon>
        <taxon>Metazoa</taxon>
        <taxon>Ecdysozoa</taxon>
        <taxon>Arthropoda</taxon>
        <taxon>Hexapoda</taxon>
        <taxon>Insecta</taxon>
        <taxon>Pterygota</taxon>
        <taxon>Neoptera</taxon>
        <taxon>Paraneoptera</taxon>
        <taxon>Hemiptera</taxon>
        <taxon>Sternorrhyncha</taxon>
        <taxon>Aphidomorpha</taxon>
        <taxon>Aphidoidea</taxon>
        <taxon>Aphididae</taxon>
        <taxon>Aphidini</taxon>
        <taxon>Schizaphis</taxon>
    </lineage>
</organism>
<reference evidence="2" key="1">
    <citation type="submission" date="2018-04" db="EMBL/GenBank/DDBJ databases">
        <title>Transcriptome of Schizaphis graminum biotype I.</title>
        <authorList>
            <person name="Scully E.D."/>
            <person name="Geib S.M."/>
            <person name="Palmer N.A."/>
            <person name="Koch K."/>
            <person name="Bradshaw J."/>
            <person name="Heng-Moss T."/>
            <person name="Sarath G."/>
        </authorList>
    </citation>
    <scope>NUCLEOTIDE SEQUENCE</scope>
</reference>
<keyword evidence="1" id="KW-0472">Membrane</keyword>
<name>A0A2S2PSM8_SCHGA</name>
<dbReference type="InterPro" id="IPR022048">
    <property type="entry name" value="Envelope_fusion-like"/>
</dbReference>
<dbReference type="AlphaFoldDB" id="A0A2S2PSM8"/>
<feature type="transmembrane region" description="Helical" evidence="1">
    <location>
        <begin position="258"/>
        <end position="279"/>
    </location>
</feature>
<accession>A0A2S2PSM8</accession>
<feature type="transmembrane region" description="Helical" evidence="1">
    <location>
        <begin position="291"/>
        <end position="312"/>
    </location>
</feature>
<protein>
    <submittedName>
        <fullName evidence="2">Envelope fusion protein</fullName>
    </submittedName>
</protein>
<evidence type="ECO:0000256" key="1">
    <source>
        <dbReference type="SAM" id="Phobius"/>
    </source>
</evidence>
<sequence length="330" mass="37483">MPNFLKISEIIIFVQDEYLIFSIEIPLISSREYNVYRLISLPIVYSTNTLILIEPEIDYLVINNDNEEFFSLTGKQWETCVNLGTYKLCKGGQTFHRRSRSNNCEVALLAHQKIPETCKIKFVMITTPIWDKLMDSNAWLFYTEPTLVTIKCVEPPQIATIEISGIGRLTTSQDCEINTENSIIFPTSRSNRGIYTDLMPGNKKQESLLIESLKNIIPQSLKDTSIIHDFNSLSRKLVEINKLQKVTTDSSIIFQMEFHLVLVYILILTVVSVASGLAIKFRNRISSSLFVCFYNLSSTVSSLIKICTYLIICENSSLCEKSGVLSNNIA</sequence>
<keyword evidence="1" id="KW-0812">Transmembrane</keyword>
<dbReference type="EMBL" id="GGMR01019862">
    <property type="protein sequence ID" value="MBY32481.1"/>
    <property type="molecule type" value="Transcribed_RNA"/>
</dbReference>
<keyword evidence="1" id="KW-1133">Transmembrane helix</keyword>
<gene>
    <name evidence="2" type="ORF">g.65871</name>
</gene>